<dbReference type="EMBL" id="MU157824">
    <property type="protein sequence ID" value="KAF9535716.1"/>
    <property type="molecule type" value="Genomic_DNA"/>
</dbReference>
<dbReference type="PANTHER" id="PTHR10997:SF9">
    <property type="entry name" value="IMPORTIN-9"/>
    <property type="match status" value="1"/>
</dbReference>
<dbReference type="GO" id="GO:0005635">
    <property type="term" value="C:nuclear envelope"/>
    <property type="evidence" value="ECO:0007669"/>
    <property type="project" value="TreeGrafter"/>
</dbReference>
<evidence type="ECO:0000313" key="7">
    <source>
        <dbReference type="Proteomes" id="UP000807306"/>
    </source>
</evidence>
<keyword evidence="4" id="KW-0539">Nucleus</keyword>
<dbReference type="OrthoDB" id="431626at2759"/>
<dbReference type="AlphaFoldDB" id="A0A9P6EUP5"/>
<evidence type="ECO:0000256" key="4">
    <source>
        <dbReference type="ARBA" id="ARBA00023242"/>
    </source>
</evidence>
<gene>
    <name evidence="6" type="ORF">CPB83DRAFT_865891</name>
</gene>
<dbReference type="GO" id="GO:0005829">
    <property type="term" value="C:cytosol"/>
    <property type="evidence" value="ECO:0007669"/>
    <property type="project" value="TreeGrafter"/>
</dbReference>
<evidence type="ECO:0000256" key="1">
    <source>
        <dbReference type="ARBA" id="ARBA00004123"/>
    </source>
</evidence>
<comment type="subcellular location">
    <subcellularLocation>
        <location evidence="1">Nucleus</location>
    </subcellularLocation>
</comment>
<dbReference type="SMART" id="SM00913">
    <property type="entry name" value="IBN_N"/>
    <property type="match status" value="1"/>
</dbReference>
<evidence type="ECO:0000256" key="3">
    <source>
        <dbReference type="ARBA" id="ARBA00022927"/>
    </source>
</evidence>
<dbReference type="SUPFAM" id="SSF48371">
    <property type="entry name" value="ARM repeat"/>
    <property type="match status" value="1"/>
</dbReference>
<dbReference type="GO" id="GO:0031267">
    <property type="term" value="F:small GTPase binding"/>
    <property type="evidence" value="ECO:0007669"/>
    <property type="project" value="InterPro"/>
</dbReference>
<dbReference type="InterPro" id="IPR001494">
    <property type="entry name" value="Importin-beta_N"/>
</dbReference>
<keyword evidence="3" id="KW-0653">Protein transport</keyword>
<dbReference type="InterPro" id="IPR016024">
    <property type="entry name" value="ARM-type_fold"/>
</dbReference>
<dbReference type="Pfam" id="PF03810">
    <property type="entry name" value="IBN_N"/>
    <property type="match status" value="1"/>
</dbReference>
<organism evidence="6 7">
    <name type="scientific">Crepidotus variabilis</name>
    <dbReference type="NCBI Taxonomy" id="179855"/>
    <lineage>
        <taxon>Eukaryota</taxon>
        <taxon>Fungi</taxon>
        <taxon>Dikarya</taxon>
        <taxon>Basidiomycota</taxon>
        <taxon>Agaricomycotina</taxon>
        <taxon>Agaricomycetes</taxon>
        <taxon>Agaricomycetidae</taxon>
        <taxon>Agaricales</taxon>
        <taxon>Agaricineae</taxon>
        <taxon>Crepidotaceae</taxon>
        <taxon>Crepidotus</taxon>
    </lineage>
</organism>
<accession>A0A9P6EUP5</accession>
<evidence type="ECO:0000256" key="2">
    <source>
        <dbReference type="ARBA" id="ARBA00022448"/>
    </source>
</evidence>
<dbReference type="InterPro" id="IPR056840">
    <property type="entry name" value="HEAT_IPO9_central"/>
</dbReference>
<dbReference type="GO" id="GO:0006606">
    <property type="term" value="P:protein import into nucleus"/>
    <property type="evidence" value="ECO:0007669"/>
    <property type="project" value="TreeGrafter"/>
</dbReference>
<sequence>MSTSEVAQCLTATLNPDPNVRISAELKLAEWFTRPEVGLALSQLLLAQDADMSLRQISSIALRKYVRERWSPYFSGFKGSAPNVQTKDQIRDAVFHGLSDPNRKIRTLCAHTLSAIGNCDWPDEYPDLLKNLIGLISSNSPDAVHGALQVFTEFIKSDLTEDQILPVLRELLPVLLTILSSHQSHSAPTRSRSVSVFRQCITALFMVKDQHPQAVKEATAQVLPVWLEAFKVLLHQDPSSDVSNGNWDGLTVRIQIFKTLETLHTSFPRALTPFMPDLLAASLNHLRVLYPTFSTYYLSATESPPSTSEDEPVELPQLLSPIIDFLAATIRGGKARDWLGPENLSTLVTSVFAYADTWANNANVFVAQEEDETQSYSIRVAGFDLLASLIERAATQTVTSFQSTIQQVIVASEQARASGDAEWWRPLEASLAAIGSQAESVLDCIDDEQETGRTKPIDIESLLANIIPPILNTPESPFLQGRAFVFASQYSRLLPLQLAGQYLDAAVRVLEASDASVPVKVSAVKAIHNFSNGGDDAAIIPFAPRIAQDLGPFILVASEDTLTLILETLAVVLEVDQGKWLTSELASSLTTASLEVWTKNNKDPIFISILSDILTNLAASQNGGVYQSVVKQALPSLATAIGSAKKQESWVASSGIELASSLVSGAPESGLGDGFFQVLGPNLFTCLSNAEDRDVLQNGISCLTLVIRKDINQLMSWTDPTGRGGLDWVLTLIAKMLESEDESGGLQIGDLIIHLLRRAGESVLPVLPQLLQAMVTRMTSAKTATFLQSLVIPFAFLINNQPETVLALLESTNINGRSALDILIQTWCENAETFQGFWPSRISTLALTKLFVAGRPSLQNLMVKGDLIVRPETKNTIMTRSKTKSTPHEFTSITFPVKALKIIVHDVQSGGDAATISAAQTSNFEIDSDDGDEEWTEEEKAHQGFKADEFAFLSDMLGPKGMAFDNDEILDDNDDEDLKNDPVSQIDMQAHLQGFLKDCASQNVNNFGQVVDQLSAEEMLVVRSIVNPSG</sequence>
<feature type="domain" description="Importin N-terminal" evidence="5">
    <location>
        <begin position="24"/>
        <end position="100"/>
    </location>
</feature>
<dbReference type="InterPro" id="IPR011989">
    <property type="entry name" value="ARM-like"/>
</dbReference>
<reference evidence="6" key="1">
    <citation type="submission" date="2020-11" db="EMBL/GenBank/DDBJ databases">
        <authorList>
            <consortium name="DOE Joint Genome Institute"/>
            <person name="Ahrendt S."/>
            <person name="Riley R."/>
            <person name="Andreopoulos W."/>
            <person name="Labutti K."/>
            <person name="Pangilinan J."/>
            <person name="Ruiz-Duenas F.J."/>
            <person name="Barrasa J.M."/>
            <person name="Sanchez-Garcia M."/>
            <person name="Camarero S."/>
            <person name="Miyauchi S."/>
            <person name="Serrano A."/>
            <person name="Linde D."/>
            <person name="Babiker R."/>
            <person name="Drula E."/>
            <person name="Ayuso-Fernandez I."/>
            <person name="Pacheco R."/>
            <person name="Padilla G."/>
            <person name="Ferreira P."/>
            <person name="Barriuso J."/>
            <person name="Kellner H."/>
            <person name="Castanera R."/>
            <person name="Alfaro M."/>
            <person name="Ramirez L."/>
            <person name="Pisabarro A.G."/>
            <person name="Kuo A."/>
            <person name="Tritt A."/>
            <person name="Lipzen A."/>
            <person name="He G."/>
            <person name="Yan M."/>
            <person name="Ng V."/>
            <person name="Cullen D."/>
            <person name="Martin F."/>
            <person name="Rosso M.-N."/>
            <person name="Henrissat B."/>
            <person name="Hibbett D."/>
            <person name="Martinez A.T."/>
            <person name="Grigoriev I.V."/>
        </authorList>
    </citation>
    <scope>NUCLEOTIDE SEQUENCE</scope>
    <source>
        <strain evidence="6">CBS 506.95</strain>
    </source>
</reference>
<dbReference type="Proteomes" id="UP000807306">
    <property type="component" value="Unassembled WGS sequence"/>
</dbReference>
<dbReference type="Pfam" id="PF25018">
    <property type="entry name" value="HEAT_IPO9_c"/>
    <property type="match status" value="1"/>
</dbReference>
<comment type="caution">
    <text evidence="6">The sequence shown here is derived from an EMBL/GenBank/DDBJ whole genome shotgun (WGS) entry which is preliminary data.</text>
</comment>
<keyword evidence="7" id="KW-1185">Reference proteome</keyword>
<proteinExistence type="predicted"/>
<protein>
    <submittedName>
        <fullName evidence="6">Armadillo-type protein</fullName>
    </submittedName>
</protein>
<dbReference type="PANTHER" id="PTHR10997">
    <property type="entry name" value="IMPORTIN-7, 8, 11"/>
    <property type="match status" value="1"/>
</dbReference>
<dbReference type="PROSITE" id="PS50166">
    <property type="entry name" value="IMPORTIN_B_NT"/>
    <property type="match status" value="1"/>
</dbReference>
<dbReference type="Gene3D" id="1.25.10.10">
    <property type="entry name" value="Leucine-rich Repeat Variant"/>
    <property type="match status" value="1"/>
</dbReference>
<evidence type="ECO:0000313" key="6">
    <source>
        <dbReference type="EMBL" id="KAF9535716.1"/>
    </source>
</evidence>
<name>A0A9P6EUP5_9AGAR</name>
<keyword evidence="2" id="KW-0813">Transport</keyword>
<evidence type="ECO:0000259" key="5">
    <source>
        <dbReference type="PROSITE" id="PS50166"/>
    </source>
</evidence>